<accession>A0A2I1DBF6</accession>
<keyword evidence="2" id="KW-0732">Signal</keyword>
<feature type="chain" id="PRO_5013985615" description="Hydrophobin" evidence="2">
    <location>
        <begin position="20"/>
        <end position="128"/>
    </location>
</feature>
<dbReference type="OrthoDB" id="4225815at2759"/>
<dbReference type="CDD" id="cd23507">
    <property type="entry name" value="hydrophobin_I"/>
    <property type="match status" value="1"/>
</dbReference>
<dbReference type="GO" id="GO:0009277">
    <property type="term" value="C:fungal-type cell wall"/>
    <property type="evidence" value="ECO:0007669"/>
    <property type="project" value="InterPro"/>
</dbReference>
<dbReference type="EMBL" id="MSFM01000002">
    <property type="protein sequence ID" value="PKY07195.1"/>
    <property type="molecule type" value="Genomic_DNA"/>
</dbReference>
<comment type="subcellular location">
    <subcellularLocation>
        <location evidence="2">Secreted</location>
        <location evidence="2">Cell wall</location>
    </subcellularLocation>
</comment>
<dbReference type="InterPro" id="IPR001338">
    <property type="entry name" value="Class_I_Hydrophobin"/>
</dbReference>
<evidence type="ECO:0000256" key="2">
    <source>
        <dbReference type="RuleBase" id="RU365009"/>
    </source>
</evidence>
<dbReference type="GO" id="GO:0005199">
    <property type="term" value="F:structural constituent of cell wall"/>
    <property type="evidence" value="ECO:0007669"/>
    <property type="project" value="InterPro"/>
</dbReference>
<keyword evidence="1 2" id="KW-1015">Disulfide bond</keyword>
<dbReference type="Proteomes" id="UP000234254">
    <property type="component" value="Unassembled WGS sequence"/>
</dbReference>
<protein>
    <recommendedName>
        <fullName evidence="2">Hydrophobin</fullName>
    </recommendedName>
</protein>
<keyword evidence="4" id="KW-1185">Reference proteome</keyword>
<keyword evidence="2" id="KW-0134">Cell wall</keyword>
<dbReference type="Pfam" id="PF01185">
    <property type="entry name" value="Hydrophobin"/>
    <property type="match status" value="1"/>
</dbReference>
<evidence type="ECO:0000256" key="1">
    <source>
        <dbReference type="ARBA" id="ARBA00023157"/>
    </source>
</evidence>
<evidence type="ECO:0000313" key="3">
    <source>
        <dbReference type="EMBL" id="PKY07195.1"/>
    </source>
</evidence>
<dbReference type="GeneID" id="36548396"/>
<comment type="similarity">
    <text evidence="2">Belongs to the fungal hydrophobin family.</text>
</comment>
<gene>
    <name evidence="3" type="ORF">P168DRAFT_324627</name>
</gene>
<feature type="signal peptide" evidence="2">
    <location>
        <begin position="1"/>
        <end position="19"/>
    </location>
</feature>
<dbReference type="VEuPathDB" id="FungiDB:P168DRAFT_324627"/>
<organism evidence="3 4">
    <name type="scientific">Aspergillus campestris (strain IBT 28561)</name>
    <dbReference type="NCBI Taxonomy" id="1392248"/>
    <lineage>
        <taxon>Eukaryota</taxon>
        <taxon>Fungi</taxon>
        <taxon>Dikarya</taxon>
        <taxon>Ascomycota</taxon>
        <taxon>Pezizomycotina</taxon>
        <taxon>Eurotiomycetes</taxon>
        <taxon>Eurotiomycetidae</taxon>
        <taxon>Eurotiales</taxon>
        <taxon>Aspergillaceae</taxon>
        <taxon>Aspergillus</taxon>
        <taxon>Aspergillus subgen. Circumdati</taxon>
    </lineage>
</organism>
<evidence type="ECO:0000313" key="4">
    <source>
        <dbReference type="Proteomes" id="UP000234254"/>
    </source>
</evidence>
<dbReference type="AlphaFoldDB" id="A0A2I1DBF6"/>
<name>A0A2I1DBF6_ASPC2</name>
<reference evidence="3" key="1">
    <citation type="submission" date="2016-12" db="EMBL/GenBank/DDBJ databases">
        <title>The genomes of Aspergillus section Nigri reveals drivers in fungal speciation.</title>
        <authorList>
            <consortium name="DOE Joint Genome Institute"/>
            <person name="Vesth T.C."/>
            <person name="Nybo J."/>
            <person name="Theobald S."/>
            <person name="Brandl J."/>
            <person name="Frisvad J.C."/>
            <person name="Nielsen K.F."/>
            <person name="Lyhne E.K."/>
            <person name="Kogle M.E."/>
            <person name="Kuo A."/>
            <person name="Riley R."/>
            <person name="Clum A."/>
            <person name="Nolan M."/>
            <person name="Lipzen A."/>
            <person name="Salamov A."/>
            <person name="Henrissat B."/>
            <person name="Wiebenga A."/>
            <person name="De vries R.P."/>
            <person name="Grigoriev I.V."/>
            <person name="Mortensen U.H."/>
            <person name="Andersen M.R."/>
            <person name="Baker S.E."/>
        </authorList>
    </citation>
    <scope>NUCLEOTIDE SEQUENCE</scope>
    <source>
        <strain evidence="3">IBT 28561</strain>
    </source>
</reference>
<comment type="caution">
    <text evidence="3">The sequence shown here is derived from an EMBL/GenBank/DDBJ whole genome shotgun (WGS) entry which is preliminary data.</text>
</comment>
<dbReference type="RefSeq" id="XP_024695789.1">
    <property type="nucleotide sequence ID" value="XM_024840872.1"/>
</dbReference>
<sequence length="128" mass="13043">MKFSTALSFLAAAGTMVSATPSADEHSLQNKLMDAVNSGKLQATTSSKAEDKSKCLPPLLCCGSLATPLDPLVDPILEGLGINAAEIVGSLGLLCHAYEKDSCDSAPKCCTEVNLLGGLLAVGCSDAE</sequence>
<proteinExistence type="inferred from homology"/>
<keyword evidence="2" id="KW-0964">Secreted</keyword>